<name>A0AAW2L446_SESRA</name>
<dbReference type="GO" id="GO:0005634">
    <property type="term" value="C:nucleus"/>
    <property type="evidence" value="ECO:0007669"/>
    <property type="project" value="UniProtKB-SubCell"/>
</dbReference>
<dbReference type="InterPro" id="IPR009057">
    <property type="entry name" value="Homeodomain-like_sf"/>
</dbReference>
<comment type="subcellular location">
    <subcellularLocation>
        <location evidence="1">Nucleus</location>
    </subcellularLocation>
</comment>
<dbReference type="GO" id="GO:0005829">
    <property type="term" value="C:cytosol"/>
    <property type="evidence" value="ECO:0007669"/>
    <property type="project" value="TreeGrafter"/>
</dbReference>
<dbReference type="PROSITE" id="PS51294">
    <property type="entry name" value="HTH_MYB"/>
    <property type="match status" value="1"/>
</dbReference>
<evidence type="ECO:0000256" key="4">
    <source>
        <dbReference type="SAM" id="Phobius"/>
    </source>
</evidence>
<feature type="region of interest" description="Disordered" evidence="3">
    <location>
        <begin position="244"/>
        <end position="275"/>
    </location>
</feature>
<dbReference type="AlphaFoldDB" id="A0AAW2L446"/>
<evidence type="ECO:0000313" key="7">
    <source>
        <dbReference type="EMBL" id="KAL0313638.1"/>
    </source>
</evidence>
<organism evidence="7">
    <name type="scientific">Sesamum radiatum</name>
    <name type="common">Black benniseed</name>
    <dbReference type="NCBI Taxonomy" id="300843"/>
    <lineage>
        <taxon>Eukaryota</taxon>
        <taxon>Viridiplantae</taxon>
        <taxon>Streptophyta</taxon>
        <taxon>Embryophyta</taxon>
        <taxon>Tracheophyta</taxon>
        <taxon>Spermatophyta</taxon>
        <taxon>Magnoliopsida</taxon>
        <taxon>eudicotyledons</taxon>
        <taxon>Gunneridae</taxon>
        <taxon>Pentapetalae</taxon>
        <taxon>asterids</taxon>
        <taxon>lamiids</taxon>
        <taxon>Lamiales</taxon>
        <taxon>Pedaliaceae</taxon>
        <taxon>Sesamum</taxon>
    </lineage>
</organism>
<evidence type="ECO:0000256" key="2">
    <source>
        <dbReference type="ARBA" id="ARBA00023242"/>
    </source>
</evidence>
<feature type="region of interest" description="Disordered" evidence="3">
    <location>
        <begin position="109"/>
        <end position="155"/>
    </location>
</feature>
<reference evidence="7" key="1">
    <citation type="submission" date="2020-06" db="EMBL/GenBank/DDBJ databases">
        <authorList>
            <person name="Li T."/>
            <person name="Hu X."/>
            <person name="Zhang T."/>
            <person name="Song X."/>
            <person name="Zhang H."/>
            <person name="Dai N."/>
            <person name="Sheng W."/>
            <person name="Hou X."/>
            <person name="Wei L."/>
        </authorList>
    </citation>
    <scope>NUCLEOTIDE SEQUENCE</scope>
    <source>
        <strain evidence="7">G02</strain>
        <tissue evidence="7">Leaf</tissue>
    </source>
</reference>
<gene>
    <name evidence="7" type="ORF">Sradi_5763100</name>
</gene>
<dbReference type="InterPro" id="IPR001005">
    <property type="entry name" value="SANT/Myb"/>
</dbReference>
<keyword evidence="2" id="KW-0539">Nucleus</keyword>
<dbReference type="CDD" id="cd00167">
    <property type="entry name" value="SANT"/>
    <property type="match status" value="2"/>
</dbReference>
<feature type="domain" description="Myb-like" evidence="5">
    <location>
        <begin position="267"/>
        <end position="321"/>
    </location>
</feature>
<keyword evidence="4" id="KW-0472">Membrane</keyword>
<protein>
    <submittedName>
        <fullName evidence="7">Transcription factor MAMYB</fullName>
    </submittedName>
</protein>
<keyword evidence="4" id="KW-1133">Transmembrane helix</keyword>
<dbReference type="SMART" id="SM00717">
    <property type="entry name" value="SANT"/>
    <property type="match status" value="2"/>
</dbReference>
<keyword evidence="4" id="KW-0812">Transmembrane</keyword>
<comment type="caution">
    <text evidence="7">The sequence shown here is derived from an EMBL/GenBank/DDBJ whole genome shotgun (WGS) entry which is preliminary data.</text>
</comment>
<dbReference type="PANTHER" id="PTHR43999">
    <property type="entry name" value="DNAJ HOMOLOG SUBFAMILY C MEMBER 2"/>
    <property type="match status" value="1"/>
</dbReference>
<dbReference type="GO" id="GO:0006450">
    <property type="term" value="P:regulation of translational fidelity"/>
    <property type="evidence" value="ECO:0007669"/>
    <property type="project" value="InterPro"/>
</dbReference>
<feature type="domain" description="HTH myb-type" evidence="6">
    <location>
        <begin position="267"/>
        <end position="325"/>
    </location>
</feature>
<proteinExistence type="predicted"/>
<feature type="compositionally biased region" description="Basic and acidic residues" evidence="3">
    <location>
        <begin position="128"/>
        <end position="140"/>
    </location>
</feature>
<reference evidence="7" key="2">
    <citation type="journal article" date="2024" name="Plant">
        <title>Genomic evolution and insights into agronomic trait innovations of Sesamum species.</title>
        <authorList>
            <person name="Miao H."/>
            <person name="Wang L."/>
            <person name="Qu L."/>
            <person name="Liu H."/>
            <person name="Sun Y."/>
            <person name="Le M."/>
            <person name="Wang Q."/>
            <person name="Wei S."/>
            <person name="Zheng Y."/>
            <person name="Lin W."/>
            <person name="Duan Y."/>
            <person name="Cao H."/>
            <person name="Xiong S."/>
            <person name="Wang X."/>
            <person name="Wei L."/>
            <person name="Li C."/>
            <person name="Ma Q."/>
            <person name="Ju M."/>
            <person name="Zhao R."/>
            <person name="Li G."/>
            <person name="Mu C."/>
            <person name="Tian Q."/>
            <person name="Mei H."/>
            <person name="Zhang T."/>
            <person name="Gao T."/>
            <person name="Zhang H."/>
        </authorList>
    </citation>
    <scope>NUCLEOTIDE SEQUENCE</scope>
    <source>
        <strain evidence="7">G02</strain>
    </source>
</reference>
<dbReference type="Pfam" id="PF00249">
    <property type="entry name" value="Myb_DNA-binding"/>
    <property type="match status" value="1"/>
</dbReference>
<dbReference type="SUPFAM" id="SSF46689">
    <property type="entry name" value="Homeodomain-like"/>
    <property type="match status" value="2"/>
</dbReference>
<evidence type="ECO:0000259" key="5">
    <source>
        <dbReference type="PROSITE" id="PS50090"/>
    </source>
</evidence>
<accession>A0AAW2L446</accession>
<dbReference type="InterPro" id="IPR044634">
    <property type="entry name" value="Zuotin/DnaJC2"/>
</dbReference>
<dbReference type="GO" id="GO:0030544">
    <property type="term" value="F:Hsp70 protein binding"/>
    <property type="evidence" value="ECO:0007669"/>
    <property type="project" value="InterPro"/>
</dbReference>
<evidence type="ECO:0000256" key="1">
    <source>
        <dbReference type="ARBA" id="ARBA00004123"/>
    </source>
</evidence>
<dbReference type="PANTHER" id="PTHR43999:SF3">
    <property type="entry name" value="TRANSCRIPTION FACTOR MAMYB"/>
    <property type="match status" value="1"/>
</dbReference>
<feature type="transmembrane region" description="Helical" evidence="4">
    <location>
        <begin position="73"/>
        <end position="91"/>
    </location>
</feature>
<dbReference type="InterPro" id="IPR017930">
    <property type="entry name" value="Myb_dom"/>
</dbReference>
<evidence type="ECO:0000256" key="3">
    <source>
        <dbReference type="SAM" id="MobiDB-lite"/>
    </source>
</evidence>
<dbReference type="Pfam" id="PF23082">
    <property type="entry name" value="Myb_DNA-binding_2"/>
    <property type="match status" value="1"/>
</dbReference>
<dbReference type="GO" id="GO:0051083">
    <property type="term" value="P:'de novo' cotranslational protein folding"/>
    <property type="evidence" value="ECO:0007669"/>
    <property type="project" value="InterPro"/>
</dbReference>
<feature type="transmembrane region" description="Helical" evidence="4">
    <location>
        <begin position="47"/>
        <end position="67"/>
    </location>
</feature>
<dbReference type="EMBL" id="JACGWJ010000026">
    <property type="protein sequence ID" value="KAL0313638.1"/>
    <property type="molecule type" value="Genomic_DNA"/>
</dbReference>
<dbReference type="PROSITE" id="PS50090">
    <property type="entry name" value="MYB_LIKE"/>
    <property type="match status" value="1"/>
</dbReference>
<dbReference type="Gene3D" id="1.10.10.60">
    <property type="entry name" value="Homeodomain-like"/>
    <property type="match status" value="2"/>
</dbReference>
<evidence type="ECO:0000259" key="6">
    <source>
        <dbReference type="PROSITE" id="PS51294"/>
    </source>
</evidence>
<sequence>MEFLDEFESRPRFLFQSKHLPQPSDPHHSSSSSSSSSFLSSLHKPTLFISLSFSLLIFSLAFFYFNFEPLQSLLLWVSFSLLLGPFAPPSLTAGDIRVGVGPPLKESPNISIEATEKFNRKSTRTRKKPSEDAVRSDGVLERSTTTDGPLVDLADNESNRFNESFTEKKSVEQSEWSEVDEDLLRKLMGKHPVGKPGRWEAIAEGFKGKHKVEAVIRKAKEMGDRKVSDQDSYSKFLKDRKPVDKRLLDNGGNEANAEIGIENQNGEEGKKESRWSPAEDLALLNALKVFPKDVAMRWEKIAASVPGKTKSACMKRVTELKKDFRSSKASSGQIS</sequence>
<dbReference type="GO" id="GO:0043022">
    <property type="term" value="F:ribosome binding"/>
    <property type="evidence" value="ECO:0007669"/>
    <property type="project" value="InterPro"/>
</dbReference>
<dbReference type="FunFam" id="1.10.10.60:FF:000416">
    <property type="entry name" value="Myb family transcription factor"/>
    <property type="match status" value="1"/>
</dbReference>